<dbReference type="AlphaFoldDB" id="A0A1C3EB27"/>
<evidence type="ECO:0000313" key="1">
    <source>
        <dbReference type="EMBL" id="ODA30428.1"/>
    </source>
</evidence>
<dbReference type="Proteomes" id="UP000094828">
    <property type="component" value="Unassembled WGS sequence"/>
</dbReference>
<keyword evidence="2" id="KW-1185">Reference proteome</keyword>
<organism evidence="1 2">
    <name type="scientific">Planctopirus hydrillae</name>
    <dbReference type="NCBI Taxonomy" id="1841610"/>
    <lineage>
        <taxon>Bacteria</taxon>
        <taxon>Pseudomonadati</taxon>
        <taxon>Planctomycetota</taxon>
        <taxon>Planctomycetia</taxon>
        <taxon>Planctomycetales</taxon>
        <taxon>Planctomycetaceae</taxon>
        <taxon>Planctopirus</taxon>
    </lineage>
</organism>
<comment type="caution">
    <text evidence="1">The sequence shown here is derived from an EMBL/GenBank/DDBJ whole genome shotgun (WGS) entry which is preliminary data.</text>
</comment>
<name>A0A1C3EB27_9PLAN</name>
<reference evidence="1 2" key="1">
    <citation type="submission" date="2016-05" db="EMBL/GenBank/DDBJ databases">
        <title>Genomic and physiological characterization of Planctopirus sp. isolated from fresh water lake.</title>
        <authorList>
            <person name="Subhash Y."/>
            <person name="Ramana C."/>
        </authorList>
    </citation>
    <scope>NUCLEOTIDE SEQUENCE [LARGE SCALE GENOMIC DNA]</scope>
    <source>
        <strain evidence="1 2">JC280</strain>
    </source>
</reference>
<dbReference type="STRING" id="1841610.A6X21_00715"/>
<protein>
    <submittedName>
        <fullName evidence="1">Uncharacterized protein</fullName>
    </submittedName>
</protein>
<gene>
    <name evidence="1" type="ORF">A6X21_00715</name>
</gene>
<sequence length="93" mass="10640">MTDEISHTAKLDGLCLCQSVCFAKLSKQTLGRLNPMFSDQFELINQVQHEPQNQNGNKCSAKPVQRHRGLREPALSQHILDHVLTFKHLYRSL</sequence>
<dbReference type="EMBL" id="LYDR01000110">
    <property type="protein sequence ID" value="ODA30428.1"/>
    <property type="molecule type" value="Genomic_DNA"/>
</dbReference>
<proteinExistence type="predicted"/>
<evidence type="ECO:0000313" key="2">
    <source>
        <dbReference type="Proteomes" id="UP000094828"/>
    </source>
</evidence>
<accession>A0A1C3EB27</accession>